<dbReference type="Gene3D" id="1.10.287.130">
    <property type="match status" value="1"/>
</dbReference>
<keyword evidence="5" id="KW-0418">Kinase</keyword>
<organism evidence="9 10">
    <name type="scientific">Hymenobacter jejuensis</name>
    <dbReference type="NCBI Taxonomy" id="2502781"/>
    <lineage>
        <taxon>Bacteria</taxon>
        <taxon>Pseudomonadati</taxon>
        <taxon>Bacteroidota</taxon>
        <taxon>Cytophagia</taxon>
        <taxon>Cytophagales</taxon>
        <taxon>Hymenobacteraceae</taxon>
        <taxon>Hymenobacter</taxon>
    </lineage>
</organism>
<feature type="domain" description="PAS" evidence="8">
    <location>
        <begin position="486"/>
        <end position="556"/>
    </location>
</feature>
<dbReference type="InterPro" id="IPR035965">
    <property type="entry name" value="PAS-like_dom_sf"/>
</dbReference>
<dbReference type="SMART" id="SM00091">
    <property type="entry name" value="PAS"/>
    <property type="match status" value="6"/>
</dbReference>
<dbReference type="Pfam" id="PF02518">
    <property type="entry name" value="HATPase_c"/>
    <property type="match status" value="1"/>
</dbReference>
<dbReference type="SUPFAM" id="SSF47384">
    <property type="entry name" value="Homodimeric domain of signal transducing histidine kinase"/>
    <property type="match status" value="1"/>
</dbReference>
<keyword evidence="6" id="KW-0175">Coiled coil</keyword>
<dbReference type="InterPro" id="IPR003661">
    <property type="entry name" value="HisK_dim/P_dom"/>
</dbReference>
<evidence type="ECO:0000313" key="9">
    <source>
        <dbReference type="EMBL" id="QDA62351.1"/>
    </source>
</evidence>
<dbReference type="KEGG" id="hyj:FHG12_20635"/>
<feature type="coiled-coil region" evidence="6">
    <location>
        <begin position="600"/>
        <end position="638"/>
    </location>
</feature>
<dbReference type="CDD" id="cd00082">
    <property type="entry name" value="HisKA"/>
    <property type="match status" value="1"/>
</dbReference>
<evidence type="ECO:0000256" key="2">
    <source>
        <dbReference type="ARBA" id="ARBA00012438"/>
    </source>
</evidence>
<sequence>MPALPDLLPVFHVLPGAYLLLSRDLVIEAASDAYLAATLSTRDGLLGKNLFEAFPDNPDAPDAHATHNLRASLAQVLATGEPHEMARQHYDVPDPAQPGRFVERHWLPRNTPVLDAQGRVSHILHGVVDVTEQVRNETTLRASQAAERTSLAEAEAQRNRLLTLIAQAPALIASLSGPSHVVELANDGFQAMFGHREIIGKTYREAAPELAGQPFFPLLDEVYRTGDTYYGIEEQAYIDRTNSGQLELLYFNFIYQATRDAAGAVTGILIFAYDVTEQVLARQQVQTLNEELASINEELLASNEEGLAHNTELLQAQQQLHRLNEDLEARVAERTRALQLAQAEAERQRARLHSLFMQAPAAICILSGPDLVYELVNPGYQEIFPGRQLLGLPVLEALPEIKDHEVYRTFRQVYETGVTHEKLGNLIPLARPEDGVLEDRYFNYIQQARYSEQGDIDGVLVFAFEVTEQVVARQEAEKARRVSEATARQLEILTDALPVLISYIDQERTYQFANQAYEAWFNTPPAELIGRPIREVLREPAYERVEAYIDRALAGERLDFDATMPYREDFTRHIRTSYVPDIREGTVLGFYSLVADVTEQVLARQQVQTLNEELAAINEELLASNEELRANHSELVRTQQALLEAAQRRAYERETFYQVFEQTPASIALLHGPEHRFEYVNAAYQQLFPTRQLLGLPVSEALPETVEQGFLALIDTVYQTGNTFFGTELRLTVEQPDGSPPKDVYFTFTYQAYRESGTIAGISIFAYDVTEQVLARQARETERQRLHSLFMQAPAAICILDGPDLVFELANPGYQELFPGRQLLGLPVLEALPEVAGTPVETILWDVYNTGQTHEEQALLVPIARTTDGELEERYFTFVYQARHNEEGAINGILAFVFEVSVQVEARRAAEVSAQQARALAQELGATNEQLTRTNVDLDNFIYTASHDLRAPITNIEGLLHTLQSELPPQSQAGEVSYVLDLMQDSVERFKRTIEHLTDVSKLQKEHDQPVSEVMLAAVIEDVRLDLAPLLHQVGGRLDVDVRLVPTVMFPEKNLRSVVYNLLSNALKYHHPDRAPEVHVRGRVEEEYLVLEVQDNGLGVDMTRKQQLFAMFQRLHSHVEGSGVGLYMVKRMVENAGGRIEVQSQVGEGTTFSVYFKR</sequence>
<dbReference type="Gene3D" id="3.30.450.20">
    <property type="entry name" value="PAS domain"/>
    <property type="match status" value="6"/>
</dbReference>
<evidence type="ECO:0000313" key="10">
    <source>
        <dbReference type="Proteomes" id="UP000305398"/>
    </source>
</evidence>
<dbReference type="RefSeq" id="WP_139517582.1">
    <property type="nucleotide sequence ID" value="NZ_CP040896.1"/>
</dbReference>
<dbReference type="InterPro" id="IPR052162">
    <property type="entry name" value="Sensor_kinase/Photoreceptor"/>
</dbReference>
<dbReference type="InterPro" id="IPR036890">
    <property type="entry name" value="HATPase_C_sf"/>
</dbReference>
<dbReference type="InterPro" id="IPR004358">
    <property type="entry name" value="Sig_transdc_His_kin-like_C"/>
</dbReference>
<dbReference type="PROSITE" id="PS50112">
    <property type="entry name" value="PAS"/>
    <property type="match status" value="1"/>
</dbReference>
<keyword evidence="10" id="KW-1185">Reference proteome</keyword>
<dbReference type="PANTHER" id="PTHR43304:SF1">
    <property type="entry name" value="PAC DOMAIN-CONTAINING PROTEIN"/>
    <property type="match status" value="1"/>
</dbReference>
<dbReference type="Gene3D" id="3.30.565.10">
    <property type="entry name" value="Histidine kinase-like ATPase, C-terminal domain"/>
    <property type="match status" value="1"/>
</dbReference>
<proteinExistence type="predicted"/>
<protein>
    <recommendedName>
        <fullName evidence="2">histidine kinase</fullName>
        <ecNumber evidence="2">2.7.13.3</ecNumber>
    </recommendedName>
</protein>
<evidence type="ECO:0000256" key="6">
    <source>
        <dbReference type="SAM" id="Coils"/>
    </source>
</evidence>
<dbReference type="PANTHER" id="PTHR43304">
    <property type="entry name" value="PHYTOCHROME-LIKE PROTEIN CPH1"/>
    <property type="match status" value="1"/>
</dbReference>
<dbReference type="Pfam" id="PF08448">
    <property type="entry name" value="PAS_4"/>
    <property type="match status" value="6"/>
</dbReference>
<dbReference type="EC" id="2.7.13.3" evidence="2"/>
<evidence type="ECO:0000256" key="4">
    <source>
        <dbReference type="ARBA" id="ARBA00022679"/>
    </source>
</evidence>
<name>A0A5B8A4Z9_9BACT</name>
<dbReference type="EMBL" id="CP040896">
    <property type="protein sequence ID" value="QDA62351.1"/>
    <property type="molecule type" value="Genomic_DNA"/>
</dbReference>
<dbReference type="Pfam" id="PF00512">
    <property type="entry name" value="HisKA"/>
    <property type="match status" value="1"/>
</dbReference>
<reference evidence="9 10" key="1">
    <citation type="submission" date="2019-06" db="EMBL/GenBank/DDBJ databases">
        <authorList>
            <person name="Srinivasan S."/>
        </authorList>
    </citation>
    <scope>NUCLEOTIDE SEQUENCE [LARGE SCALE GENOMIC DNA]</scope>
    <source>
        <strain evidence="9 10">17J68-5</strain>
    </source>
</reference>
<dbReference type="CDD" id="cd00130">
    <property type="entry name" value="PAS"/>
    <property type="match status" value="1"/>
</dbReference>
<dbReference type="NCBIfam" id="TIGR00229">
    <property type="entry name" value="sensory_box"/>
    <property type="match status" value="1"/>
</dbReference>
<feature type="coiled-coil region" evidence="6">
    <location>
        <begin position="278"/>
        <end position="344"/>
    </location>
</feature>
<dbReference type="InterPro" id="IPR005467">
    <property type="entry name" value="His_kinase_dom"/>
</dbReference>
<dbReference type="SUPFAM" id="SSF55874">
    <property type="entry name" value="ATPase domain of HSP90 chaperone/DNA topoisomerase II/histidine kinase"/>
    <property type="match status" value="1"/>
</dbReference>
<dbReference type="PRINTS" id="PR00344">
    <property type="entry name" value="BCTRLSENSOR"/>
</dbReference>
<dbReference type="Proteomes" id="UP000305398">
    <property type="component" value="Chromosome"/>
</dbReference>
<dbReference type="SUPFAM" id="SSF55785">
    <property type="entry name" value="PYP-like sensor domain (PAS domain)"/>
    <property type="match status" value="6"/>
</dbReference>
<dbReference type="OrthoDB" id="9766459at2"/>
<evidence type="ECO:0000256" key="1">
    <source>
        <dbReference type="ARBA" id="ARBA00000085"/>
    </source>
</evidence>
<dbReference type="AlphaFoldDB" id="A0A5B8A4Z9"/>
<accession>A0A5B8A4Z9</accession>
<dbReference type="InterPro" id="IPR003594">
    <property type="entry name" value="HATPase_dom"/>
</dbReference>
<dbReference type="InterPro" id="IPR013656">
    <property type="entry name" value="PAS_4"/>
</dbReference>
<dbReference type="GO" id="GO:0000155">
    <property type="term" value="F:phosphorelay sensor kinase activity"/>
    <property type="evidence" value="ECO:0007669"/>
    <property type="project" value="InterPro"/>
</dbReference>
<gene>
    <name evidence="9" type="ORF">FHG12_20635</name>
</gene>
<dbReference type="SMART" id="SM00387">
    <property type="entry name" value="HATPase_c"/>
    <property type="match status" value="1"/>
</dbReference>
<evidence type="ECO:0000256" key="3">
    <source>
        <dbReference type="ARBA" id="ARBA00022553"/>
    </source>
</evidence>
<evidence type="ECO:0000259" key="7">
    <source>
        <dbReference type="PROSITE" id="PS50109"/>
    </source>
</evidence>
<comment type="catalytic activity">
    <reaction evidence="1">
        <text>ATP + protein L-histidine = ADP + protein N-phospho-L-histidine.</text>
        <dbReference type="EC" id="2.7.13.3"/>
    </reaction>
</comment>
<dbReference type="InterPro" id="IPR000014">
    <property type="entry name" value="PAS"/>
</dbReference>
<feature type="domain" description="Histidine kinase" evidence="7">
    <location>
        <begin position="944"/>
        <end position="1158"/>
    </location>
</feature>
<dbReference type="InterPro" id="IPR036097">
    <property type="entry name" value="HisK_dim/P_sf"/>
</dbReference>
<keyword evidence="3" id="KW-0597">Phosphoprotein</keyword>
<keyword evidence="4" id="KW-0808">Transferase</keyword>
<evidence type="ECO:0000259" key="8">
    <source>
        <dbReference type="PROSITE" id="PS50112"/>
    </source>
</evidence>
<evidence type="ECO:0000256" key="5">
    <source>
        <dbReference type="ARBA" id="ARBA00022777"/>
    </source>
</evidence>
<dbReference type="SMART" id="SM00388">
    <property type="entry name" value="HisKA"/>
    <property type="match status" value="1"/>
</dbReference>
<dbReference type="PROSITE" id="PS50109">
    <property type="entry name" value="HIS_KIN"/>
    <property type="match status" value="1"/>
</dbReference>